<comment type="caution">
    <text evidence="2">The sequence shown here is derived from an EMBL/GenBank/DDBJ whole genome shotgun (WGS) entry which is preliminary data.</text>
</comment>
<dbReference type="RefSeq" id="WP_138864020.1">
    <property type="nucleotide sequence ID" value="NZ_VCPC01000002.1"/>
</dbReference>
<dbReference type="EMBL" id="VCPC01000002">
    <property type="protein sequence ID" value="TMV13465.1"/>
    <property type="molecule type" value="Genomic_DNA"/>
</dbReference>
<gene>
    <name evidence="2" type="ORF">FGK64_12040</name>
</gene>
<proteinExistence type="predicted"/>
<keyword evidence="3" id="KW-1185">Reference proteome</keyword>
<dbReference type="Proteomes" id="UP001191082">
    <property type="component" value="Unassembled WGS sequence"/>
</dbReference>
<protein>
    <submittedName>
        <fullName evidence="2">DUF2059 domain-containing protein</fullName>
    </submittedName>
</protein>
<dbReference type="Pfam" id="PF09832">
    <property type="entry name" value="DUF2059"/>
    <property type="match status" value="1"/>
</dbReference>
<evidence type="ECO:0000313" key="2">
    <source>
        <dbReference type="EMBL" id="TMV13465.1"/>
    </source>
</evidence>
<accession>A0ABY2XBQ1</accession>
<sequence length="273" mass="30211">MRALRCLLVWVTALFIGVGGANAGGRVPEMERALDLARVVEVLRDEGLVYGNGLKTDMLSGQAGAYYDRRISDIYDPETMLDTLGSRIGAGLTEEQIDQSIAFFTSDRGKRIITLELDARVAITEPAVDEMAAQALSQAEEAQSSRVAMVDRFIDINDLTERNVSGALGANYRFYRGLVDGGSHRMGEGEILDLVWSEEDAIRADTDGWLRRFLFMAYSPLSEQDMQAYLEFSESETGQALNAALFDGFDRMYHTIYYALGRAVADELQASDL</sequence>
<name>A0ABY2XBQ1_9RHOB</name>
<evidence type="ECO:0000313" key="3">
    <source>
        <dbReference type="Proteomes" id="UP001191082"/>
    </source>
</evidence>
<dbReference type="InterPro" id="IPR018637">
    <property type="entry name" value="DUF2059"/>
</dbReference>
<feature type="domain" description="DUF2059" evidence="1">
    <location>
        <begin position="92"/>
        <end position="137"/>
    </location>
</feature>
<evidence type="ECO:0000259" key="1">
    <source>
        <dbReference type="Pfam" id="PF09832"/>
    </source>
</evidence>
<organism evidence="2 3">
    <name type="scientific">Arenibacterium halophilum</name>
    <dbReference type="NCBI Taxonomy" id="2583821"/>
    <lineage>
        <taxon>Bacteria</taxon>
        <taxon>Pseudomonadati</taxon>
        <taxon>Pseudomonadota</taxon>
        <taxon>Alphaproteobacteria</taxon>
        <taxon>Rhodobacterales</taxon>
        <taxon>Paracoccaceae</taxon>
        <taxon>Arenibacterium</taxon>
    </lineage>
</organism>
<reference evidence="2 3" key="1">
    <citation type="submission" date="2019-05" db="EMBL/GenBank/DDBJ databases">
        <title>Marivita sp. nov. isolated from sea sediment.</title>
        <authorList>
            <person name="Kim W."/>
        </authorList>
    </citation>
    <scope>NUCLEOTIDE SEQUENCE [LARGE SCALE GENOMIC DNA]</scope>
    <source>
        <strain evidence="2 3">CAU 1492</strain>
    </source>
</reference>